<dbReference type="FunFam" id="1.10.287.610:FF:000002">
    <property type="entry name" value="DNA ligase"/>
    <property type="match status" value="1"/>
</dbReference>
<dbReference type="InterPro" id="IPR004150">
    <property type="entry name" value="NAD_DNA_ligase_OB"/>
</dbReference>
<feature type="region of interest" description="Disordered" evidence="15">
    <location>
        <begin position="678"/>
        <end position="742"/>
    </location>
</feature>
<dbReference type="GO" id="GO:0006281">
    <property type="term" value="P:DNA repair"/>
    <property type="evidence" value="ECO:0007669"/>
    <property type="project" value="UniProtKB-KW"/>
</dbReference>
<keyword evidence="8 14" id="KW-0862">Zinc</keyword>
<protein>
    <recommendedName>
        <fullName evidence="3 14">DNA ligase</fullName>
        <ecNumber evidence="2 14">6.5.1.2</ecNumber>
    </recommendedName>
    <alternativeName>
        <fullName evidence="14">Polydeoxyribonucleotide synthase [NAD(+)]</fullName>
    </alternativeName>
</protein>
<evidence type="ECO:0000313" key="17">
    <source>
        <dbReference type="EMBL" id="MBO8474838.1"/>
    </source>
</evidence>
<name>A0A9D9INH3_9BACT</name>
<dbReference type="GO" id="GO:0003677">
    <property type="term" value="F:DNA binding"/>
    <property type="evidence" value="ECO:0007669"/>
    <property type="project" value="InterPro"/>
</dbReference>
<dbReference type="Gene3D" id="3.40.50.10190">
    <property type="entry name" value="BRCT domain"/>
    <property type="match status" value="1"/>
</dbReference>
<feature type="binding site" evidence="14">
    <location>
        <position position="423"/>
    </location>
    <ligand>
        <name>Zn(2+)</name>
        <dbReference type="ChEBI" id="CHEBI:29105"/>
    </ligand>
</feature>
<evidence type="ECO:0000256" key="11">
    <source>
        <dbReference type="ARBA" id="ARBA00023204"/>
    </source>
</evidence>
<keyword evidence="11 14" id="KW-0234">DNA repair</keyword>
<evidence type="ECO:0000256" key="10">
    <source>
        <dbReference type="ARBA" id="ARBA00023027"/>
    </source>
</evidence>
<dbReference type="GO" id="GO:0005829">
    <property type="term" value="C:cytosol"/>
    <property type="evidence" value="ECO:0007669"/>
    <property type="project" value="TreeGrafter"/>
</dbReference>
<evidence type="ECO:0000259" key="16">
    <source>
        <dbReference type="PROSITE" id="PS50172"/>
    </source>
</evidence>
<dbReference type="SUPFAM" id="SSF50249">
    <property type="entry name" value="Nucleic acid-binding proteins"/>
    <property type="match status" value="1"/>
</dbReference>
<evidence type="ECO:0000256" key="7">
    <source>
        <dbReference type="ARBA" id="ARBA00022763"/>
    </source>
</evidence>
<dbReference type="SUPFAM" id="SSF56091">
    <property type="entry name" value="DNA ligase/mRNA capping enzyme, catalytic domain"/>
    <property type="match status" value="1"/>
</dbReference>
<dbReference type="Pfam" id="PF12826">
    <property type="entry name" value="HHH_2"/>
    <property type="match status" value="1"/>
</dbReference>
<evidence type="ECO:0000256" key="1">
    <source>
        <dbReference type="ARBA" id="ARBA00004067"/>
    </source>
</evidence>
<dbReference type="InterPro" id="IPR010994">
    <property type="entry name" value="RuvA_2-like"/>
</dbReference>
<keyword evidence="5 14" id="KW-0235">DNA replication</keyword>
<dbReference type="SMART" id="SM00278">
    <property type="entry name" value="HhH1"/>
    <property type="match status" value="3"/>
</dbReference>
<dbReference type="EC" id="6.5.1.2" evidence="2 14"/>
<accession>A0A9D9INH3</accession>
<dbReference type="EMBL" id="JADIMD010000094">
    <property type="protein sequence ID" value="MBO8474838.1"/>
    <property type="molecule type" value="Genomic_DNA"/>
</dbReference>
<sequence>MDKEQARIRIGELRDLINENNRRYYVENSPVISDYEYDMLMNELIALEKQYPELVTEDSPTMRVGSDLANRPDAKSGKAAAQQKEFAQYPHRYPMLSLGNTYDISEVEAFADRASRSIGDRFTFSTELKFDGTAICLTYRHGELFRALTRGDGTIGDDVTENVHHISNIPRKLTGGGWPDEFEIRGEIYMPYKAFDRLNAERERDEDPPFANPRNAASGSLKLINPKEVGHRGLECTLYHMLGENLPFETHDQALNAAASWGLPVSDKRKICRDIHEIEEYISYWDTERKFLPFATDGIVIKVNELAFQKSLGYTSKFPRWAVAYKFQAERALTKLRSIDYQVGRTGAVTPVANLDPVPLSGTTVKRASLHNLDQMRLLDIRIGDYVYVEKGGEIIPKITGVEISQRPAGAVVPEFPSVCPDCGTPLVRDEGEAKFFCPNAEGCPTQIMGKLVHFISRKAMNVIAGDATIEQMFRLGLVRKPSDLYSLDKDDLLKLEGWKERSAERFLASIEASKATPFDHVLFALGIRYVGETTAKSLARHFGDMDSLMAASREELLAVEDIGEVIADSVLAFFADSRNREEVERLKAAGLKFSMAEESSEVSDLLAGKTIVISGNFSISRDAMKALIEKNGGKNSSSVSSRTSYLLAGSKPGPEKMKKAEQLGIEVIDEARLMQMLGGSTPDADGEAEAQATAADTRTGSQVANVQSPVAGDKTAEDRKEDGPGSGPEVRQDAEGQLKLF</sequence>
<dbReference type="FunFam" id="1.10.150.20:FF:000006">
    <property type="entry name" value="DNA ligase"/>
    <property type="match status" value="1"/>
</dbReference>
<evidence type="ECO:0000256" key="8">
    <source>
        <dbReference type="ARBA" id="ARBA00022833"/>
    </source>
</evidence>
<dbReference type="NCBIfam" id="TIGR00575">
    <property type="entry name" value="dnlj"/>
    <property type="match status" value="1"/>
</dbReference>
<organism evidence="17 18">
    <name type="scientific">Candidatus Cryptobacteroides faecigallinarum</name>
    <dbReference type="NCBI Taxonomy" id="2840763"/>
    <lineage>
        <taxon>Bacteria</taxon>
        <taxon>Pseudomonadati</taxon>
        <taxon>Bacteroidota</taxon>
        <taxon>Bacteroidia</taxon>
        <taxon>Bacteroidales</taxon>
        <taxon>Candidatus Cryptobacteroides</taxon>
    </lineage>
</organism>
<dbReference type="CDD" id="cd17748">
    <property type="entry name" value="BRCT_DNA_ligase_like"/>
    <property type="match status" value="1"/>
</dbReference>
<dbReference type="InterPro" id="IPR012340">
    <property type="entry name" value="NA-bd_OB-fold"/>
</dbReference>
<comment type="function">
    <text evidence="1 14">DNA ligase that catalyzes the formation of phosphodiester linkages between 5'-phosphoryl and 3'-hydroxyl groups in double-stranded DNA using NAD as a coenzyme and as the energy source for the reaction. It is essential for DNA replication and repair of damaged DNA.</text>
</comment>
<dbReference type="Gene3D" id="1.10.150.20">
    <property type="entry name" value="5' to 3' exonuclease, C-terminal subdomain"/>
    <property type="match status" value="2"/>
</dbReference>
<proteinExistence type="inferred from homology"/>
<dbReference type="PANTHER" id="PTHR23389:SF9">
    <property type="entry name" value="DNA LIGASE"/>
    <property type="match status" value="1"/>
</dbReference>
<evidence type="ECO:0000256" key="9">
    <source>
        <dbReference type="ARBA" id="ARBA00022842"/>
    </source>
</evidence>
<dbReference type="GO" id="GO:0046872">
    <property type="term" value="F:metal ion binding"/>
    <property type="evidence" value="ECO:0007669"/>
    <property type="project" value="UniProtKB-KW"/>
</dbReference>
<dbReference type="HAMAP" id="MF_01588">
    <property type="entry name" value="DNA_ligase_A"/>
    <property type="match status" value="1"/>
</dbReference>
<feature type="region of interest" description="Disordered" evidence="15">
    <location>
        <begin position="632"/>
        <end position="658"/>
    </location>
</feature>
<dbReference type="SUPFAM" id="SSF47781">
    <property type="entry name" value="RuvA domain 2-like"/>
    <property type="match status" value="1"/>
</dbReference>
<evidence type="ECO:0000256" key="4">
    <source>
        <dbReference type="ARBA" id="ARBA00022598"/>
    </source>
</evidence>
<dbReference type="Gene3D" id="2.40.50.140">
    <property type="entry name" value="Nucleic acid-binding proteins"/>
    <property type="match status" value="1"/>
</dbReference>
<dbReference type="Pfam" id="PF01653">
    <property type="entry name" value="DNA_ligase_aden"/>
    <property type="match status" value="1"/>
</dbReference>
<dbReference type="InterPro" id="IPR033136">
    <property type="entry name" value="DNA_ligase_CS"/>
</dbReference>
<evidence type="ECO:0000256" key="13">
    <source>
        <dbReference type="ARBA" id="ARBA00060881"/>
    </source>
</evidence>
<dbReference type="Gene3D" id="3.30.470.30">
    <property type="entry name" value="DNA ligase/mRNA capping enzyme"/>
    <property type="match status" value="1"/>
</dbReference>
<dbReference type="AlphaFoldDB" id="A0A9D9INH3"/>
<feature type="binding site" evidence="14">
    <location>
        <begin position="97"/>
        <end position="98"/>
    </location>
    <ligand>
        <name>NAD(+)</name>
        <dbReference type="ChEBI" id="CHEBI:57540"/>
    </ligand>
</feature>
<feature type="binding site" evidence="14">
    <location>
        <position position="187"/>
    </location>
    <ligand>
        <name>NAD(+)</name>
        <dbReference type="ChEBI" id="CHEBI:57540"/>
    </ligand>
</feature>
<dbReference type="FunFam" id="3.30.470.30:FF:000001">
    <property type="entry name" value="DNA ligase"/>
    <property type="match status" value="1"/>
</dbReference>
<feature type="compositionally biased region" description="Polar residues" evidence="15">
    <location>
        <begin position="699"/>
        <end position="709"/>
    </location>
</feature>
<keyword evidence="14" id="KW-0464">Manganese</keyword>
<evidence type="ECO:0000256" key="14">
    <source>
        <dbReference type="HAMAP-Rule" id="MF_01588"/>
    </source>
</evidence>
<keyword evidence="4 14" id="KW-0436">Ligase</keyword>
<dbReference type="GO" id="GO:0003911">
    <property type="term" value="F:DNA ligase (NAD+) activity"/>
    <property type="evidence" value="ECO:0007669"/>
    <property type="project" value="UniProtKB-UniRule"/>
</dbReference>
<dbReference type="PIRSF" id="PIRSF001604">
    <property type="entry name" value="LigA"/>
    <property type="match status" value="1"/>
</dbReference>
<feature type="binding site" evidence="14">
    <location>
        <position position="326"/>
    </location>
    <ligand>
        <name>NAD(+)</name>
        <dbReference type="ChEBI" id="CHEBI:57540"/>
    </ligand>
</feature>
<dbReference type="Gene3D" id="6.20.10.30">
    <property type="match status" value="1"/>
</dbReference>
<dbReference type="SMART" id="SM00292">
    <property type="entry name" value="BRCT"/>
    <property type="match status" value="1"/>
</dbReference>
<evidence type="ECO:0000256" key="3">
    <source>
        <dbReference type="ARBA" id="ARBA00013308"/>
    </source>
</evidence>
<feature type="binding site" evidence="14">
    <location>
        <position position="302"/>
    </location>
    <ligand>
        <name>NAD(+)</name>
        <dbReference type="ChEBI" id="CHEBI:57540"/>
    </ligand>
</feature>
<evidence type="ECO:0000256" key="6">
    <source>
        <dbReference type="ARBA" id="ARBA00022723"/>
    </source>
</evidence>
<comment type="similarity">
    <text evidence="13 14">Belongs to the NAD-dependent DNA ligase family. LigA subfamily.</text>
</comment>
<comment type="cofactor">
    <cofactor evidence="14">
        <name>Mg(2+)</name>
        <dbReference type="ChEBI" id="CHEBI:18420"/>
    </cofactor>
    <cofactor evidence="14">
        <name>Mn(2+)</name>
        <dbReference type="ChEBI" id="CHEBI:29035"/>
    </cofactor>
</comment>
<evidence type="ECO:0000313" key="18">
    <source>
        <dbReference type="Proteomes" id="UP000823757"/>
    </source>
</evidence>
<dbReference type="Gene3D" id="1.10.287.610">
    <property type="entry name" value="Helix hairpin bin"/>
    <property type="match status" value="1"/>
</dbReference>
<dbReference type="Pfam" id="PF00533">
    <property type="entry name" value="BRCT"/>
    <property type="match status" value="1"/>
</dbReference>
<dbReference type="InterPro" id="IPR004149">
    <property type="entry name" value="Znf_DNAligase_C4"/>
</dbReference>
<dbReference type="CDD" id="cd00114">
    <property type="entry name" value="LIGANc"/>
    <property type="match status" value="1"/>
</dbReference>
<dbReference type="GO" id="GO:0006260">
    <property type="term" value="P:DNA replication"/>
    <property type="evidence" value="ECO:0007669"/>
    <property type="project" value="UniProtKB-KW"/>
</dbReference>
<feature type="binding site" evidence="14">
    <location>
        <begin position="34"/>
        <end position="38"/>
    </location>
    <ligand>
        <name>NAD(+)</name>
        <dbReference type="ChEBI" id="CHEBI:57540"/>
    </ligand>
</feature>
<dbReference type="Pfam" id="PF03119">
    <property type="entry name" value="DNA_ligase_ZBD"/>
    <property type="match status" value="1"/>
</dbReference>
<dbReference type="InterPro" id="IPR036420">
    <property type="entry name" value="BRCT_dom_sf"/>
</dbReference>
<evidence type="ECO:0000256" key="15">
    <source>
        <dbReference type="SAM" id="MobiDB-lite"/>
    </source>
</evidence>
<dbReference type="InterPro" id="IPR001357">
    <property type="entry name" value="BRCT_dom"/>
</dbReference>
<dbReference type="SMART" id="SM00532">
    <property type="entry name" value="LIGANc"/>
    <property type="match status" value="1"/>
</dbReference>
<keyword evidence="7 14" id="KW-0227">DNA damage</keyword>
<feature type="binding site" evidence="14">
    <location>
        <position position="444"/>
    </location>
    <ligand>
        <name>Zn(2+)</name>
        <dbReference type="ChEBI" id="CHEBI:29105"/>
    </ligand>
</feature>
<feature type="compositionally biased region" description="Basic and acidic residues" evidence="15">
    <location>
        <begin position="731"/>
        <end position="742"/>
    </location>
</feature>
<keyword evidence="9 14" id="KW-0460">Magnesium</keyword>
<evidence type="ECO:0000256" key="12">
    <source>
        <dbReference type="ARBA" id="ARBA00034005"/>
    </source>
</evidence>
<dbReference type="InterPro" id="IPR013839">
    <property type="entry name" value="DNAligase_adenylation"/>
</dbReference>
<dbReference type="Proteomes" id="UP000823757">
    <property type="component" value="Unassembled WGS sequence"/>
</dbReference>
<dbReference type="NCBIfam" id="NF005932">
    <property type="entry name" value="PRK07956.1"/>
    <property type="match status" value="1"/>
</dbReference>
<dbReference type="SUPFAM" id="SSF52113">
    <property type="entry name" value="BRCT domain"/>
    <property type="match status" value="1"/>
</dbReference>
<dbReference type="FunFam" id="2.40.50.140:FF:000012">
    <property type="entry name" value="DNA ligase"/>
    <property type="match status" value="1"/>
</dbReference>
<dbReference type="InterPro" id="IPR003583">
    <property type="entry name" value="Hlx-hairpin-Hlx_DNA-bd_motif"/>
</dbReference>
<feature type="binding site" evidence="14">
    <location>
        <position position="127"/>
    </location>
    <ligand>
        <name>NAD(+)</name>
        <dbReference type="ChEBI" id="CHEBI:57540"/>
    </ligand>
</feature>
<feature type="active site" description="N6-AMP-lysine intermediate" evidence="14">
    <location>
        <position position="129"/>
    </location>
</feature>
<dbReference type="PANTHER" id="PTHR23389">
    <property type="entry name" value="CHROMOSOME TRANSMISSION FIDELITY FACTOR 18"/>
    <property type="match status" value="1"/>
</dbReference>
<feature type="compositionally biased region" description="Basic and acidic residues" evidence="15">
    <location>
        <begin position="715"/>
        <end position="724"/>
    </location>
</feature>
<dbReference type="InterPro" id="IPR001679">
    <property type="entry name" value="DNA_ligase"/>
</dbReference>
<dbReference type="InterPro" id="IPR041663">
    <property type="entry name" value="DisA/LigA_HHH"/>
</dbReference>
<comment type="catalytic activity">
    <reaction evidence="12 14">
        <text>NAD(+) + (deoxyribonucleotide)n-3'-hydroxyl + 5'-phospho-(deoxyribonucleotide)m = (deoxyribonucleotide)n+m + AMP + beta-nicotinamide D-nucleotide.</text>
        <dbReference type="EC" id="6.5.1.2"/>
    </reaction>
</comment>
<feature type="binding site" evidence="14">
    <location>
        <position position="420"/>
    </location>
    <ligand>
        <name>Zn(2+)</name>
        <dbReference type="ChEBI" id="CHEBI:29105"/>
    </ligand>
</feature>
<dbReference type="Pfam" id="PF03120">
    <property type="entry name" value="OB_DNA_ligase"/>
    <property type="match status" value="1"/>
</dbReference>
<keyword evidence="6 14" id="KW-0479">Metal-binding</keyword>
<keyword evidence="10 14" id="KW-0520">NAD</keyword>
<dbReference type="PROSITE" id="PS01056">
    <property type="entry name" value="DNA_LIGASE_N2"/>
    <property type="match status" value="1"/>
</dbReference>
<feature type="binding site" evidence="14">
    <location>
        <position position="150"/>
    </location>
    <ligand>
        <name>NAD(+)</name>
        <dbReference type="ChEBI" id="CHEBI:57540"/>
    </ligand>
</feature>
<feature type="binding site" evidence="14">
    <location>
        <position position="438"/>
    </location>
    <ligand>
        <name>Zn(2+)</name>
        <dbReference type="ChEBI" id="CHEBI:29105"/>
    </ligand>
</feature>
<comment type="caution">
    <text evidence="17">The sequence shown here is derived from an EMBL/GenBank/DDBJ whole genome shotgun (WGS) entry which is preliminary data.</text>
</comment>
<reference evidence="17" key="2">
    <citation type="journal article" date="2021" name="PeerJ">
        <title>Extensive microbial diversity within the chicken gut microbiome revealed by metagenomics and culture.</title>
        <authorList>
            <person name="Gilroy R."/>
            <person name="Ravi A."/>
            <person name="Getino M."/>
            <person name="Pursley I."/>
            <person name="Horton D.L."/>
            <person name="Alikhan N.F."/>
            <person name="Baker D."/>
            <person name="Gharbi K."/>
            <person name="Hall N."/>
            <person name="Watson M."/>
            <person name="Adriaenssens E.M."/>
            <person name="Foster-Nyarko E."/>
            <person name="Jarju S."/>
            <person name="Secka A."/>
            <person name="Antonio M."/>
            <person name="Oren A."/>
            <person name="Chaudhuri R.R."/>
            <person name="La Ragione R."/>
            <person name="Hildebrand F."/>
            <person name="Pallen M.J."/>
        </authorList>
    </citation>
    <scope>NUCLEOTIDE SEQUENCE</scope>
    <source>
        <strain evidence="17">B1-13419</strain>
    </source>
</reference>
<gene>
    <name evidence="14 17" type="primary">ligA</name>
    <name evidence="17" type="ORF">IAB91_06070</name>
</gene>
<dbReference type="InterPro" id="IPR013840">
    <property type="entry name" value="DNAligase_N"/>
</dbReference>
<reference evidence="17" key="1">
    <citation type="submission" date="2020-10" db="EMBL/GenBank/DDBJ databases">
        <authorList>
            <person name="Gilroy R."/>
        </authorList>
    </citation>
    <scope>NUCLEOTIDE SEQUENCE</scope>
    <source>
        <strain evidence="17">B1-13419</strain>
    </source>
</reference>
<feature type="domain" description="BRCT" evidence="16">
    <location>
        <begin position="602"/>
        <end position="678"/>
    </location>
</feature>
<dbReference type="PROSITE" id="PS50172">
    <property type="entry name" value="BRCT"/>
    <property type="match status" value="1"/>
</dbReference>
<evidence type="ECO:0000256" key="2">
    <source>
        <dbReference type="ARBA" id="ARBA00012722"/>
    </source>
</evidence>
<evidence type="ECO:0000256" key="5">
    <source>
        <dbReference type="ARBA" id="ARBA00022705"/>
    </source>
</evidence>